<dbReference type="PANTHER" id="PTHR14969:SF62">
    <property type="entry name" value="DECAPRENYLPHOSPHORYL-5-PHOSPHORIBOSE PHOSPHATASE RV3807C-RELATED"/>
    <property type="match status" value="1"/>
</dbReference>
<accession>A0A3R8PW13</accession>
<dbReference type="GO" id="GO:0016787">
    <property type="term" value="F:hydrolase activity"/>
    <property type="evidence" value="ECO:0007669"/>
    <property type="project" value="UniProtKB-KW"/>
</dbReference>
<keyword evidence="2" id="KW-1003">Cell membrane</keyword>
<dbReference type="AlphaFoldDB" id="A0A3R8PW13"/>
<evidence type="ECO:0000256" key="6">
    <source>
        <dbReference type="ARBA" id="ARBA00023136"/>
    </source>
</evidence>
<evidence type="ECO:0000313" key="10">
    <source>
        <dbReference type="EMBL" id="RRO13137.1"/>
    </source>
</evidence>
<dbReference type="Pfam" id="PF01569">
    <property type="entry name" value="PAP2"/>
    <property type="match status" value="1"/>
</dbReference>
<evidence type="ECO:0000256" key="5">
    <source>
        <dbReference type="ARBA" id="ARBA00022989"/>
    </source>
</evidence>
<evidence type="ECO:0000256" key="7">
    <source>
        <dbReference type="SAM" id="MobiDB-lite"/>
    </source>
</evidence>
<feature type="domain" description="Phosphatidic acid phosphatase type 2/haloperoxidase" evidence="9">
    <location>
        <begin position="70"/>
        <end position="180"/>
    </location>
</feature>
<sequence>MISSGGPLWTPARVDVVELSADLYRLIAGWGAASPGWVQALALFLTDALLLAFIPVAGFVWWRVDRRARALLAILISGGAAWVLTGPVKDLLKQARPCRAHPVRTVELCDEVGVWSLPSGHSASAAAFAVTTAVLWRRAAAVVAVVALLEAFLRVFIGVHYPHDVIAGLLFGALIGTIAAFASKPRGKRPPPPPSPKAAGASLVA</sequence>
<evidence type="ECO:0000256" key="2">
    <source>
        <dbReference type="ARBA" id="ARBA00022475"/>
    </source>
</evidence>
<protein>
    <submittedName>
        <fullName evidence="10">Phosphatase PAP2 family protein</fullName>
    </submittedName>
</protein>
<dbReference type="InterPro" id="IPR036938">
    <property type="entry name" value="PAP2/HPO_sf"/>
</dbReference>
<comment type="subcellular location">
    <subcellularLocation>
        <location evidence="1">Cell membrane</location>
        <topology evidence="1">Multi-pass membrane protein</topology>
    </subcellularLocation>
</comment>
<feature type="region of interest" description="Disordered" evidence="7">
    <location>
        <begin position="184"/>
        <end position="205"/>
    </location>
</feature>
<dbReference type="EMBL" id="RSAA01000035">
    <property type="protein sequence ID" value="RRO13137.1"/>
    <property type="molecule type" value="Genomic_DNA"/>
</dbReference>
<keyword evidence="5 8" id="KW-1133">Transmembrane helix</keyword>
<evidence type="ECO:0000256" key="4">
    <source>
        <dbReference type="ARBA" id="ARBA00022801"/>
    </source>
</evidence>
<evidence type="ECO:0000256" key="3">
    <source>
        <dbReference type="ARBA" id="ARBA00022692"/>
    </source>
</evidence>
<dbReference type="Gene3D" id="1.20.144.10">
    <property type="entry name" value="Phosphatidic acid phosphatase type 2/haloperoxidase"/>
    <property type="match status" value="1"/>
</dbReference>
<organism evidence="10 11">
    <name type="scientific">Saccharopolyspora rhizosphaerae</name>
    <dbReference type="NCBI Taxonomy" id="2492662"/>
    <lineage>
        <taxon>Bacteria</taxon>
        <taxon>Bacillati</taxon>
        <taxon>Actinomycetota</taxon>
        <taxon>Actinomycetes</taxon>
        <taxon>Pseudonocardiales</taxon>
        <taxon>Pseudonocardiaceae</taxon>
        <taxon>Saccharopolyspora</taxon>
    </lineage>
</organism>
<evidence type="ECO:0000313" key="11">
    <source>
        <dbReference type="Proteomes" id="UP000274515"/>
    </source>
</evidence>
<feature type="transmembrane region" description="Helical" evidence="8">
    <location>
        <begin position="139"/>
        <end position="159"/>
    </location>
</feature>
<evidence type="ECO:0000256" key="8">
    <source>
        <dbReference type="SAM" id="Phobius"/>
    </source>
</evidence>
<dbReference type="Proteomes" id="UP000274515">
    <property type="component" value="Unassembled WGS sequence"/>
</dbReference>
<name>A0A3R8PW13_9PSEU</name>
<feature type="transmembrane region" description="Helical" evidence="8">
    <location>
        <begin position="165"/>
        <end position="182"/>
    </location>
</feature>
<dbReference type="InterPro" id="IPR000326">
    <property type="entry name" value="PAP2/HPO"/>
</dbReference>
<gene>
    <name evidence="10" type="ORF">EIL87_26210</name>
</gene>
<dbReference type="SUPFAM" id="SSF48317">
    <property type="entry name" value="Acid phosphatase/Vanadium-dependent haloperoxidase"/>
    <property type="match status" value="1"/>
</dbReference>
<dbReference type="PANTHER" id="PTHR14969">
    <property type="entry name" value="SPHINGOSINE-1-PHOSPHATE PHOSPHOHYDROLASE"/>
    <property type="match status" value="1"/>
</dbReference>
<evidence type="ECO:0000256" key="1">
    <source>
        <dbReference type="ARBA" id="ARBA00004651"/>
    </source>
</evidence>
<keyword evidence="11" id="KW-1185">Reference proteome</keyword>
<dbReference type="GO" id="GO:0005886">
    <property type="term" value="C:plasma membrane"/>
    <property type="evidence" value="ECO:0007669"/>
    <property type="project" value="UniProtKB-SubCell"/>
</dbReference>
<feature type="transmembrane region" description="Helical" evidence="8">
    <location>
        <begin position="40"/>
        <end position="62"/>
    </location>
</feature>
<evidence type="ECO:0000259" key="9">
    <source>
        <dbReference type="SMART" id="SM00014"/>
    </source>
</evidence>
<comment type="caution">
    <text evidence="10">The sequence shown here is derived from an EMBL/GenBank/DDBJ whole genome shotgun (WGS) entry which is preliminary data.</text>
</comment>
<reference evidence="10 11" key="1">
    <citation type="submission" date="2018-11" db="EMBL/GenBank/DDBJ databases">
        <title>Saccharopolyspora rhizosphaerae sp. nov., an actinomycete isolated from rhizosphere soil in Thailand.</title>
        <authorList>
            <person name="Intra B."/>
            <person name="Euanorasetr J."/>
            <person name="Take A."/>
            <person name="Inahashi Y."/>
            <person name="Mori M."/>
            <person name="Panbangred W."/>
            <person name="Matsumoto A."/>
        </authorList>
    </citation>
    <scope>NUCLEOTIDE SEQUENCE [LARGE SCALE GENOMIC DNA]</scope>
    <source>
        <strain evidence="10 11">H219</strain>
    </source>
</reference>
<dbReference type="SMART" id="SM00014">
    <property type="entry name" value="acidPPc"/>
    <property type="match status" value="1"/>
</dbReference>
<keyword evidence="4" id="KW-0378">Hydrolase</keyword>
<keyword evidence="3 8" id="KW-0812">Transmembrane</keyword>
<proteinExistence type="predicted"/>
<keyword evidence="6 8" id="KW-0472">Membrane</keyword>